<dbReference type="PANTHER" id="PTHR47909">
    <property type="entry name" value="ALPHA/BETA-HYDROLASES SUPERFAMILY PROTEIN"/>
    <property type="match status" value="1"/>
</dbReference>
<organism evidence="2 3">
    <name type="scientific">Leptolyngbya boryana NIES-2135</name>
    <dbReference type="NCBI Taxonomy" id="1973484"/>
    <lineage>
        <taxon>Bacteria</taxon>
        <taxon>Bacillati</taxon>
        <taxon>Cyanobacteriota</taxon>
        <taxon>Cyanophyceae</taxon>
        <taxon>Leptolyngbyales</taxon>
        <taxon>Leptolyngbyaceae</taxon>
        <taxon>Leptolyngbya group</taxon>
        <taxon>Leptolyngbya</taxon>
    </lineage>
</organism>
<dbReference type="PANTHER" id="PTHR47909:SF2">
    <property type="entry name" value="GPI INOSITOL-DEACYLASE"/>
    <property type="match status" value="1"/>
</dbReference>
<keyword evidence="3" id="KW-1185">Reference proteome</keyword>
<gene>
    <name evidence="2" type="ORF">NIES2135_05330</name>
</gene>
<dbReference type="InterPro" id="IPR012908">
    <property type="entry name" value="PGAP1-ab_dom-like"/>
</dbReference>
<dbReference type="Pfam" id="PF07819">
    <property type="entry name" value="PGAP1"/>
    <property type="match status" value="1"/>
</dbReference>
<dbReference type="Gene3D" id="3.40.50.1820">
    <property type="entry name" value="alpha/beta hydrolase"/>
    <property type="match status" value="1"/>
</dbReference>
<evidence type="ECO:0000313" key="3">
    <source>
        <dbReference type="Proteomes" id="UP000217895"/>
    </source>
</evidence>
<dbReference type="SUPFAM" id="SSF53474">
    <property type="entry name" value="alpha/beta-Hydrolases"/>
    <property type="match status" value="1"/>
</dbReference>
<evidence type="ECO:0000313" key="2">
    <source>
        <dbReference type="EMBL" id="BAY53722.1"/>
    </source>
</evidence>
<feature type="domain" description="GPI inositol-deacylase PGAP1-like alpha/beta" evidence="1">
    <location>
        <begin position="48"/>
        <end position="125"/>
    </location>
</feature>
<reference evidence="2 3" key="1">
    <citation type="submission" date="2017-06" db="EMBL/GenBank/DDBJ databases">
        <title>Genome sequencing of cyanobaciteial culture collection at National Institute for Environmental Studies (NIES).</title>
        <authorList>
            <person name="Hirose Y."/>
            <person name="Shimura Y."/>
            <person name="Fujisawa T."/>
            <person name="Nakamura Y."/>
            <person name="Kawachi M."/>
        </authorList>
    </citation>
    <scope>NUCLEOTIDE SEQUENCE [LARGE SCALE GENOMIC DNA]</scope>
    <source>
        <strain evidence="2 3">NIES-2135</strain>
    </source>
</reference>
<proteinExistence type="predicted"/>
<dbReference type="AlphaFoldDB" id="A0A1Z4JAE5"/>
<dbReference type="Proteomes" id="UP000217895">
    <property type="component" value="Chromosome"/>
</dbReference>
<protein>
    <recommendedName>
        <fullName evidence="1">GPI inositol-deacylase PGAP1-like alpha/beta domain-containing protein</fullName>
    </recommendedName>
</protein>
<name>A0A1Z4JAE5_LEPBY</name>
<dbReference type="GO" id="GO:0016788">
    <property type="term" value="F:hydrolase activity, acting on ester bonds"/>
    <property type="evidence" value="ECO:0007669"/>
    <property type="project" value="InterPro"/>
</dbReference>
<dbReference type="InterPro" id="IPR029058">
    <property type="entry name" value="AB_hydrolase_fold"/>
</dbReference>
<sequence length="233" mass="26111">MPLPTVILPGYLAGAIDYREMQQTLIDLGIPAVTVPLVKRDWLPTLGGRSVLPILDKLDRTVQEIRQTYNTEKINLIGHSAGGWISRIYLGAKAYDIHGRVSDRVYSWQAHQFVSTLITLGTPQTSYERWTLKNLNFVNLTYPGAFYPEVKYVCIAGKSIFGVRRVGSWLAYSSYQLTGGRGDTWGDGITPIEAAHLEGAENLTYENVSHSPRSRGKWYGSAEIVQQWATYLN</sequence>
<dbReference type="EMBL" id="AP018203">
    <property type="protein sequence ID" value="BAY53722.1"/>
    <property type="molecule type" value="Genomic_DNA"/>
</dbReference>
<evidence type="ECO:0000259" key="1">
    <source>
        <dbReference type="Pfam" id="PF07819"/>
    </source>
</evidence>
<accession>A0A1Z4JAE5</accession>